<feature type="binding site" evidence="11">
    <location>
        <position position="37"/>
    </location>
    <ligand>
        <name>L-tyrosine</name>
        <dbReference type="ChEBI" id="CHEBI:58315"/>
    </ligand>
</feature>
<dbReference type="RefSeq" id="WP_142942858.1">
    <property type="nucleotide sequence ID" value="NZ_VIKR01000003.1"/>
</dbReference>
<keyword evidence="7 11" id="KW-0648">Protein biosynthesis</keyword>
<organism evidence="13 14">
    <name type="scientific">Aliikangiella marina</name>
    <dbReference type="NCBI Taxonomy" id="1712262"/>
    <lineage>
        <taxon>Bacteria</taxon>
        <taxon>Pseudomonadati</taxon>
        <taxon>Pseudomonadota</taxon>
        <taxon>Gammaproteobacteria</taxon>
        <taxon>Oceanospirillales</taxon>
        <taxon>Pleioneaceae</taxon>
        <taxon>Aliikangiella</taxon>
    </lineage>
</organism>
<evidence type="ECO:0000256" key="11">
    <source>
        <dbReference type="HAMAP-Rule" id="MF_02006"/>
    </source>
</evidence>
<dbReference type="Proteomes" id="UP000317839">
    <property type="component" value="Unassembled WGS sequence"/>
</dbReference>
<comment type="caution">
    <text evidence="13">The sequence shown here is derived from an EMBL/GenBank/DDBJ whole genome shotgun (WGS) entry which is preliminary data.</text>
</comment>
<dbReference type="GO" id="GO:0005524">
    <property type="term" value="F:ATP binding"/>
    <property type="evidence" value="ECO:0007669"/>
    <property type="project" value="UniProtKB-UniRule"/>
</dbReference>
<dbReference type="Pfam" id="PF22421">
    <property type="entry name" value="SYY_C-terminal"/>
    <property type="match status" value="1"/>
</dbReference>
<comment type="subunit">
    <text evidence="11">Homodimer.</text>
</comment>
<dbReference type="InterPro" id="IPR002307">
    <property type="entry name" value="Tyr-tRNA-ligase"/>
</dbReference>
<evidence type="ECO:0000259" key="12">
    <source>
        <dbReference type="Pfam" id="PF22421"/>
    </source>
</evidence>
<evidence type="ECO:0000256" key="8">
    <source>
        <dbReference type="ARBA" id="ARBA00023146"/>
    </source>
</evidence>
<evidence type="ECO:0000256" key="9">
    <source>
        <dbReference type="ARBA" id="ARBA00048248"/>
    </source>
</evidence>
<evidence type="ECO:0000256" key="2">
    <source>
        <dbReference type="ARBA" id="ARBA00022490"/>
    </source>
</evidence>
<evidence type="ECO:0000256" key="3">
    <source>
        <dbReference type="ARBA" id="ARBA00022598"/>
    </source>
</evidence>
<dbReference type="InterPro" id="IPR036986">
    <property type="entry name" value="S4_RNA-bd_sf"/>
</dbReference>
<dbReference type="InterPro" id="IPR024107">
    <property type="entry name" value="Tyr-tRNA-ligase_bac_1"/>
</dbReference>
<protein>
    <recommendedName>
        <fullName evidence="11">Tyrosine--tRNA ligase</fullName>
        <ecNumber evidence="11">6.1.1.1</ecNumber>
    </recommendedName>
    <alternativeName>
        <fullName evidence="11">Tyrosyl-tRNA synthetase</fullName>
        <shortName evidence="11">TyrRS</shortName>
    </alternativeName>
</protein>
<dbReference type="GO" id="GO:0004831">
    <property type="term" value="F:tyrosine-tRNA ligase activity"/>
    <property type="evidence" value="ECO:0007669"/>
    <property type="project" value="UniProtKB-UniRule"/>
</dbReference>
<sequence length="433" mass="47937">MAEQDLIQDLSWRGMIQQMTAEDELKEHLSEGPKTVYCGFDPTADSLHIGSLVPLLALKRFQQYGHKPIALVGGATGLIGDPSFKAAERQLNSAEVVEGWVERLKEQVSQFVDFDCGENSAIVANNLDWTKDVDVLSFLRDVGKHFSVNAMIQKESVKQRIDREGAGISFTEFTYMILQSYDFAELNKRYDCTIQIGGSDQWGNITGGIDLTRRMNRQQVFGITLPLVTKADGTKFGKTESGTIWLDPKKTSPYAFYQFWLNTADADVYKFLRYFTFLSEAEIIAIEEKDKDAQGRPEAQGILAREVTKLVHGDEGLAAAERITQAMFSGSLSDLSESDLEQLAQDGLPSSELPVEMGEKPLTSLLAECGMVNAAREAKDALGRNAVLVNGEAKGSADNMNNSQTFAQEKALFGKFFLVKLGRKKNHLFVLGD</sequence>
<dbReference type="PANTHER" id="PTHR11766:SF0">
    <property type="entry name" value="TYROSINE--TRNA LIGASE, MITOCHONDRIAL"/>
    <property type="match status" value="1"/>
</dbReference>
<dbReference type="FunFam" id="3.40.50.620:FF:000008">
    <property type="entry name" value="Tyrosine--tRNA ligase"/>
    <property type="match status" value="1"/>
</dbReference>
<feature type="binding site" evidence="11">
    <location>
        <position position="238"/>
    </location>
    <ligand>
        <name>ATP</name>
        <dbReference type="ChEBI" id="CHEBI:30616"/>
    </ligand>
</feature>
<dbReference type="InterPro" id="IPR024088">
    <property type="entry name" value="Tyr-tRNA-ligase_bac-type"/>
</dbReference>
<feature type="binding site" evidence="11">
    <location>
        <position position="179"/>
    </location>
    <ligand>
        <name>L-tyrosine</name>
        <dbReference type="ChEBI" id="CHEBI:58315"/>
    </ligand>
</feature>
<dbReference type="Gene3D" id="3.40.50.620">
    <property type="entry name" value="HUPs"/>
    <property type="match status" value="1"/>
</dbReference>
<dbReference type="SUPFAM" id="SSF52374">
    <property type="entry name" value="Nucleotidylyl transferase"/>
    <property type="match status" value="1"/>
</dbReference>
<evidence type="ECO:0000256" key="6">
    <source>
        <dbReference type="ARBA" id="ARBA00022884"/>
    </source>
</evidence>
<proteinExistence type="inferred from homology"/>
<dbReference type="InterPro" id="IPR014729">
    <property type="entry name" value="Rossmann-like_a/b/a_fold"/>
</dbReference>
<dbReference type="GO" id="GO:0006437">
    <property type="term" value="P:tyrosyl-tRNA aminoacylation"/>
    <property type="evidence" value="ECO:0007669"/>
    <property type="project" value="UniProtKB-UniRule"/>
</dbReference>
<feature type="binding site" evidence="11">
    <location>
        <position position="175"/>
    </location>
    <ligand>
        <name>L-tyrosine</name>
        <dbReference type="ChEBI" id="CHEBI:58315"/>
    </ligand>
</feature>
<dbReference type="PRINTS" id="PR01040">
    <property type="entry name" value="TRNASYNTHTYR"/>
</dbReference>
<dbReference type="GO" id="GO:0042803">
    <property type="term" value="F:protein homodimerization activity"/>
    <property type="evidence" value="ECO:0007669"/>
    <property type="project" value="UniProtKB-ARBA"/>
</dbReference>
<keyword evidence="4 11" id="KW-0547">Nucleotide-binding</keyword>
<dbReference type="AlphaFoldDB" id="A0A545TAA9"/>
<comment type="function">
    <text evidence="11">Catalyzes the attachment of tyrosine to tRNA(Tyr) in a two-step reaction: tyrosine is first activated by ATP to form Tyr-AMP and then transferred to the acceptor end of tRNA(Tyr).</text>
</comment>
<evidence type="ECO:0000256" key="4">
    <source>
        <dbReference type="ARBA" id="ARBA00022741"/>
    </source>
</evidence>
<comment type="catalytic activity">
    <reaction evidence="9 11">
        <text>tRNA(Tyr) + L-tyrosine + ATP = L-tyrosyl-tRNA(Tyr) + AMP + diphosphate + H(+)</text>
        <dbReference type="Rhea" id="RHEA:10220"/>
        <dbReference type="Rhea" id="RHEA-COMP:9706"/>
        <dbReference type="Rhea" id="RHEA-COMP:9707"/>
        <dbReference type="ChEBI" id="CHEBI:15378"/>
        <dbReference type="ChEBI" id="CHEBI:30616"/>
        <dbReference type="ChEBI" id="CHEBI:33019"/>
        <dbReference type="ChEBI" id="CHEBI:58315"/>
        <dbReference type="ChEBI" id="CHEBI:78442"/>
        <dbReference type="ChEBI" id="CHEBI:78536"/>
        <dbReference type="ChEBI" id="CHEBI:456215"/>
        <dbReference type="EC" id="6.1.1.1"/>
    </reaction>
</comment>
<dbReference type="GO" id="GO:0003723">
    <property type="term" value="F:RNA binding"/>
    <property type="evidence" value="ECO:0007669"/>
    <property type="project" value="UniProtKB-KW"/>
</dbReference>
<dbReference type="NCBIfam" id="TIGR00234">
    <property type="entry name" value="tyrS"/>
    <property type="match status" value="1"/>
</dbReference>
<feature type="short sequence motif" description="'HIGH' region" evidence="11">
    <location>
        <begin position="42"/>
        <end position="51"/>
    </location>
</feature>
<keyword evidence="2 11" id="KW-0963">Cytoplasm</keyword>
<dbReference type="HAMAP" id="MF_02006">
    <property type="entry name" value="Tyr_tRNA_synth_type1"/>
    <property type="match status" value="1"/>
</dbReference>
<dbReference type="EC" id="6.1.1.1" evidence="11"/>
<dbReference type="PANTHER" id="PTHR11766">
    <property type="entry name" value="TYROSYL-TRNA SYNTHETASE"/>
    <property type="match status" value="1"/>
</dbReference>
<keyword evidence="14" id="KW-1185">Reference proteome</keyword>
<evidence type="ECO:0000256" key="7">
    <source>
        <dbReference type="ARBA" id="ARBA00022917"/>
    </source>
</evidence>
<evidence type="ECO:0000256" key="1">
    <source>
        <dbReference type="ARBA" id="ARBA00004496"/>
    </source>
</evidence>
<evidence type="ECO:0000256" key="5">
    <source>
        <dbReference type="ARBA" id="ARBA00022840"/>
    </source>
</evidence>
<dbReference type="GO" id="GO:0005829">
    <property type="term" value="C:cytosol"/>
    <property type="evidence" value="ECO:0007669"/>
    <property type="project" value="TreeGrafter"/>
</dbReference>
<evidence type="ECO:0000313" key="13">
    <source>
        <dbReference type="EMBL" id="TQV74151.1"/>
    </source>
</evidence>
<comment type="subcellular location">
    <subcellularLocation>
        <location evidence="1 11">Cytoplasm</location>
    </subcellularLocation>
</comment>
<keyword evidence="8 11" id="KW-0030">Aminoacyl-tRNA synthetase</keyword>
<dbReference type="Gene3D" id="1.10.240.10">
    <property type="entry name" value="Tyrosyl-Transfer RNA Synthetase"/>
    <property type="match status" value="1"/>
</dbReference>
<feature type="domain" description="Tyrosine--tRNA ligase SYY-like C-terminal" evidence="12">
    <location>
        <begin position="339"/>
        <end position="428"/>
    </location>
</feature>
<dbReference type="InterPro" id="IPR054608">
    <property type="entry name" value="SYY-like_C"/>
</dbReference>
<keyword evidence="6" id="KW-0694">RNA-binding</keyword>
<evidence type="ECO:0000256" key="10">
    <source>
        <dbReference type="ARBA" id="ARBA00060965"/>
    </source>
</evidence>
<evidence type="ECO:0000313" key="14">
    <source>
        <dbReference type="Proteomes" id="UP000317839"/>
    </source>
</evidence>
<dbReference type="CDD" id="cd00805">
    <property type="entry name" value="TyrRS_core"/>
    <property type="match status" value="1"/>
</dbReference>
<dbReference type="Gene3D" id="3.10.290.10">
    <property type="entry name" value="RNA-binding S4 domain"/>
    <property type="match status" value="1"/>
</dbReference>
<dbReference type="SUPFAM" id="SSF55174">
    <property type="entry name" value="Alpha-L RNA-binding motif"/>
    <property type="match status" value="1"/>
</dbReference>
<accession>A0A545TAA9</accession>
<name>A0A545TAA9_9GAMM</name>
<gene>
    <name evidence="11 13" type="primary">tyrS</name>
    <name evidence="13" type="ORF">FLL45_14830</name>
</gene>
<keyword evidence="3 11" id="KW-0436">Ligase</keyword>
<dbReference type="EMBL" id="VIKR01000003">
    <property type="protein sequence ID" value="TQV74151.1"/>
    <property type="molecule type" value="Genomic_DNA"/>
</dbReference>
<keyword evidence="5 11" id="KW-0067">ATP-binding</keyword>
<dbReference type="OrthoDB" id="9804243at2"/>
<dbReference type="FunFam" id="1.10.240.10:FF:000001">
    <property type="entry name" value="Tyrosine--tRNA ligase"/>
    <property type="match status" value="1"/>
</dbReference>
<comment type="similarity">
    <text evidence="10 11">Belongs to the class-I aminoacyl-tRNA synthetase family. TyrS type 1 subfamily.</text>
</comment>
<feature type="short sequence motif" description="'KMSKS' region" evidence="11">
    <location>
        <begin position="235"/>
        <end position="239"/>
    </location>
</feature>
<dbReference type="Pfam" id="PF00579">
    <property type="entry name" value="tRNA-synt_1b"/>
    <property type="match status" value="1"/>
</dbReference>
<dbReference type="InterPro" id="IPR002305">
    <property type="entry name" value="aa-tRNA-synth_Ic"/>
</dbReference>
<reference evidence="13 14" key="1">
    <citation type="submission" date="2019-06" db="EMBL/GenBank/DDBJ databases">
        <title>Draft genome of Aliikangiella marina GYP-15.</title>
        <authorList>
            <person name="Wang G."/>
        </authorList>
    </citation>
    <scope>NUCLEOTIDE SEQUENCE [LARGE SCALE GENOMIC DNA]</scope>
    <source>
        <strain evidence="13 14">GYP-15</strain>
    </source>
</reference>